<feature type="transmembrane region" description="Helical" evidence="1">
    <location>
        <begin position="109"/>
        <end position="135"/>
    </location>
</feature>
<feature type="transmembrane region" description="Helical" evidence="1">
    <location>
        <begin position="141"/>
        <end position="163"/>
    </location>
</feature>
<proteinExistence type="predicted"/>
<dbReference type="Proteomes" id="UP000065797">
    <property type="component" value="Unassembled WGS sequence"/>
</dbReference>
<sequence length="568" mass="67180">MNILKLLSIDFKLKFTTQYSVILNRFSFTKRISNRNLILCSLLFKIIIGVVGFYIASILFIENYMWNILYINVGFLIISIFIKSIVSYKETAILKSDIYVYSMFTMEEIYNLNMLSSLLWALFGNISSLTLLFILSIHLKGFFYSILLLINSFLLLILIFTLFNKISASYFISKIQKPIGAIRFLFYLAFSCLFFFLGYKFVDILKQPFHVVRERIVTFKILTNEDYAKSVTQELFYSIINPLIDSINKVVFVLKSICNYIIFSPYMSLVLFICIGFVLSIKSKPLLNRFIVSLKNEKDLLHYFSKLYSLFNKRIFKDSMLDFEIKLLERERFLISPKFFQLIFFTYESLFYMGLFFNLFQSSQDGALEYLLYMALVLLIMFNHCFELRTEYPQLFLLGAMKEKILLFRFSGTGMLPLYKSKILLMYTLMIIPTMFLLIFTVYMISVNITYIFGLIIIFITFKLVPIVQMWATTYLIKTDYITYMDVGTTEEEELINKIQAIPRKILVLPLLYFLYFLLFMKIPVQVMFYIFSAYVIFYILISVVFIIVSKKYAVNNIKKFDSKWLRL</sequence>
<keyword evidence="1" id="KW-1133">Transmembrane helix</keyword>
<protein>
    <submittedName>
        <fullName evidence="2">Uncharacterized protein</fullName>
    </submittedName>
</protein>
<organism evidence="2 3">
    <name type="scientific">Bacillus mycoides</name>
    <dbReference type="NCBI Taxonomy" id="1405"/>
    <lineage>
        <taxon>Bacteria</taxon>
        <taxon>Bacillati</taxon>
        <taxon>Bacillota</taxon>
        <taxon>Bacilli</taxon>
        <taxon>Bacillales</taxon>
        <taxon>Bacillaceae</taxon>
        <taxon>Bacillus</taxon>
        <taxon>Bacillus cereus group</taxon>
    </lineage>
</organism>
<dbReference type="AlphaFoldDB" id="A0A109GCN0"/>
<accession>A0A109GCN0</accession>
<feature type="transmembrane region" description="Helical" evidence="1">
    <location>
        <begin position="184"/>
        <end position="202"/>
    </location>
</feature>
<feature type="transmembrane region" description="Helical" evidence="1">
    <location>
        <begin position="529"/>
        <end position="549"/>
    </location>
</feature>
<reference evidence="2 3" key="1">
    <citation type="submission" date="2016-01" db="EMBL/GenBank/DDBJ databases">
        <authorList>
            <person name="McClelland M."/>
            <person name="Jain A."/>
            <person name="Saraogi P."/>
            <person name="Mendelson R."/>
            <person name="Westerman R."/>
            <person name="SanMiguel P."/>
            <person name="Csonka L."/>
        </authorList>
    </citation>
    <scope>NUCLEOTIDE SEQUENCE [LARGE SCALE GENOMIC DNA]</scope>
    <source>
        <strain evidence="2 3">PE8-15</strain>
    </source>
</reference>
<evidence type="ECO:0000256" key="1">
    <source>
        <dbReference type="SAM" id="Phobius"/>
    </source>
</evidence>
<feature type="transmembrane region" description="Helical" evidence="1">
    <location>
        <begin position="260"/>
        <end position="281"/>
    </location>
</feature>
<evidence type="ECO:0000313" key="3">
    <source>
        <dbReference type="Proteomes" id="UP000065797"/>
    </source>
</evidence>
<feature type="transmembrane region" description="Helical" evidence="1">
    <location>
        <begin position="67"/>
        <end position="88"/>
    </location>
</feature>
<dbReference type="EMBL" id="LRPH01000044">
    <property type="protein sequence ID" value="KWU64302.1"/>
    <property type="molecule type" value="Genomic_DNA"/>
</dbReference>
<gene>
    <name evidence="2" type="ORF">AWW70_01590</name>
</gene>
<dbReference type="RefSeq" id="WP_060750136.1">
    <property type="nucleotide sequence ID" value="NZ_LRPH01000044.1"/>
</dbReference>
<evidence type="ECO:0000313" key="2">
    <source>
        <dbReference type="EMBL" id="KWU64302.1"/>
    </source>
</evidence>
<feature type="transmembrane region" description="Helical" evidence="1">
    <location>
        <begin position="37"/>
        <end position="61"/>
    </location>
</feature>
<comment type="caution">
    <text evidence="2">The sequence shown here is derived from an EMBL/GenBank/DDBJ whole genome shotgun (WGS) entry which is preliminary data.</text>
</comment>
<feature type="transmembrane region" description="Helical" evidence="1">
    <location>
        <begin position="451"/>
        <end position="472"/>
    </location>
</feature>
<feature type="transmembrane region" description="Helical" evidence="1">
    <location>
        <begin position="339"/>
        <end position="361"/>
    </location>
</feature>
<feature type="transmembrane region" description="Helical" evidence="1">
    <location>
        <begin position="424"/>
        <end position="445"/>
    </location>
</feature>
<keyword evidence="1" id="KW-0812">Transmembrane</keyword>
<name>A0A109GCN0_BACMY</name>
<keyword evidence="1" id="KW-0472">Membrane</keyword>
<feature type="transmembrane region" description="Helical" evidence="1">
    <location>
        <begin position="367"/>
        <end position="386"/>
    </location>
</feature>
<feature type="transmembrane region" description="Helical" evidence="1">
    <location>
        <begin position="506"/>
        <end position="523"/>
    </location>
</feature>